<evidence type="ECO:0000256" key="4">
    <source>
        <dbReference type="ARBA" id="ARBA00021061"/>
    </source>
</evidence>
<evidence type="ECO:0000259" key="11">
    <source>
        <dbReference type="Pfam" id="PF14910"/>
    </source>
</evidence>
<dbReference type="GO" id="GO:0006325">
    <property type="term" value="P:chromatin organization"/>
    <property type="evidence" value="ECO:0007669"/>
    <property type="project" value="UniProtKB-KW"/>
</dbReference>
<reference evidence="15" key="1">
    <citation type="submission" date="2012-12" db="EMBL/GenBank/DDBJ databases">
        <authorList>
            <person name="Hellsten U."/>
            <person name="Grimwood J."/>
            <person name="Chapman J.A."/>
            <person name="Shapiro H."/>
            <person name="Aerts A."/>
            <person name="Otillar R.P."/>
            <person name="Terry A.Y."/>
            <person name="Boore J.L."/>
            <person name="Simakov O."/>
            <person name="Marletaz F."/>
            <person name="Cho S.-J."/>
            <person name="Edsinger-Gonzales E."/>
            <person name="Havlak P."/>
            <person name="Kuo D.-H."/>
            <person name="Larsson T."/>
            <person name="Lv J."/>
            <person name="Arendt D."/>
            <person name="Savage R."/>
            <person name="Osoegawa K."/>
            <person name="de Jong P."/>
            <person name="Lindberg D.R."/>
            <person name="Seaver E.C."/>
            <person name="Weisblat D.A."/>
            <person name="Putnam N.H."/>
            <person name="Grigoriev I.V."/>
            <person name="Rokhsar D.S."/>
        </authorList>
    </citation>
    <scope>NUCLEOTIDE SEQUENCE</scope>
    <source>
        <strain evidence="15">I ESC-2004</strain>
    </source>
</reference>
<keyword evidence="8" id="KW-0234">DNA repair</keyword>
<evidence type="ECO:0000256" key="10">
    <source>
        <dbReference type="ARBA" id="ARBA00033326"/>
    </source>
</evidence>
<evidence type="ECO:0000256" key="6">
    <source>
        <dbReference type="ARBA" id="ARBA00022763"/>
    </source>
</evidence>
<dbReference type="Pfam" id="PF14911">
    <property type="entry name" value="MMS22L_C"/>
    <property type="match status" value="1"/>
</dbReference>
<organism evidence="13">
    <name type="scientific">Capitella teleta</name>
    <name type="common">Polychaete worm</name>
    <dbReference type="NCBI Taxonomy" id="283909"/>
    <lineage>
        <taxon>Eukaryota</taxon>
        <taxon>Metazoa</taxon>
        <taxon>Spiralia</taxon>
        <taxon>Lophotrochozoa</taxon>
        <taxon>Annelida</taxon>
        <taxon>Polychaeta</taxon>
        <taxon>Sedentaria</taxon>
        <taxon>Scolecida</taxon>
        <taxon>Capitellidae</taxon>
        <taxon>Capitella</taxon>
    </lineage>
</organism>
<feature type="domain" description="MMS22-like C-terminal" evidence="12">
    <location>
        <begin position="554"/>
        <end position="860"/>
    </location>
</feature>
<reference evidence="13 15" key="2">
    <citation type="journal article" date="2013" name="Nature">
        <title>Insights into bilaterian evolution from three spiralian genomes.</title>
        <authorList>
            <person name="Simakov O."/>
            <person name="Marletaz F."/>
            <person name="Cho S.J."/>
            <person name="Edsinger-Gonzales E."/>
            <person name="Havlak P."/>
            <person name="Hellsten U."/>
            <person name="Kuo D.H."/>
            <person name="Larsson T."/>
            <person name="Lv J."/>
            <person name="Arendt D."/>
            <person name="Savage R."/>
            <person name="Osoegawa K."/>
            <person name="de Jong P."/>
            <person name="Grimwood J."/>
            <person name="Chapman J.A."/>
            <person name="Shapiro H."/>
            <person name="Aerts A."/>
            <person name="Otillar R.P."/>
            <person name="Terry A.Y."/>
            <person name="Boore J.L."/>
            <person name="Grigoriev I.V."/>
            <person name="Lindberg D.R."/>
            <person name="Seaver E.C."/>
            <person name="Weisblat D.A."/>
            <person name="Putnam N.H."/>
            <person name="Rokhsar D.S."/>
        </authorList>
    </citation>
    <scope>NUCLEOTIDE SEQUENCE</scope>
    <source>
        <strain evidence="13 15">I ESC-2004</strain>
    </source>
</reference>
<dbReference type="STRING" id="283909.R7UYS6"/>
<reference evidence="14" key="3">
    <citation type="submission" date="2015-06" db="UniProtKB">
        <authorList>
            <consortium name="EnsemblMetazoa"/>
        </authorList>
    </citation>
    <scope>IDENTIFICATION</scope>
</reference>
<dbReference type="InterPro" id="IPR042320">
    <property type="entry name" value="MMS22-like"/>
</dbReference>
<dbReference type="HOGENOM" id="CLU_328246_0_0_1"/>
<dbReference type="GO" id="GO:0043596">
    <property type="term" value="C:nuclear replication fork"/>
    <property type="evidence" value="ECO:0007669"/>
    <property type="project" value="TreeGrafter"/>
</dbReference>
<evidence type="ECO:0000256" key="2">
    <source>
        <dbReference type="ARBA" id="ARBA00004286"/>
    </source>
</evidence>
<dbReference type="Proteomes" id="UP000014760">
    <property type="component" value="Unassembled WGS sequence"/>
</dbReference>
<evidence type="ECO:0000256" key="8">
    <source>
        <dbReference type="ARBA" id="ARBA00023204"/>
    </source>
</evidence>
<dbReference type="GO" id="GO:0000724">
    <property type="term" value="P:double-strand break repair via homologous recombination"/>
    <property type="evidence" value="ECO:0007669"/>
    <property type="project" value="InterPro"/>
</dbReference>
<keyword evidence="9" id="KW-0539">Nucleus</keyword>
<dbReference type="InterPro" id="IPR029425">
    <property type="entry name" value="MMS22L_N"/>
</dbReference>
<feature type="domain" description="Protein MMS22-like N-terminal" evidence="11">
    <location>
        <begin position="159"/>
        <end position="443"/>
    </location>
</feature>
<dbReference type="OrthoDB" id="8193282at2759"/>
<dbReference type="PANTHER" id="PTHR28547">
    <property type="entry name" value="PROTEIN MMS22-LIKE"/>
    <property type="match status" value="1"/>
</dbReference>
<evidence type="ECO:0000313" key="14">
    <source>
        <dbReference type="EnsemblMetazoa" id="CapteP223099"/>
    </source>
</evidence>
<keyword evidence="15" id="KW-1185">Reference proteome</keyword>
<sequence>MSSSTPPCSLLFTDDLEAIFEDDFGDDDFSFAQSPSKKNKKDDKTRLKCFSCAGKFKSKDSFSTGSLLTTGYIDDLLQSRLEGQPDRVSVFGVELNDSWLCCNRRIQHVFSIAQNKRPNELDSIVAVIIHELHSLCRLLGPLPVFHSLPHTDSSFSVYFHLHLSVTLNITEIIHIIFTILPYHPSLQRKWLINTTADSEEDLFTQIIQKFILDLLPNAVHTFQRVSLSSCLSVSPWTCSCIAELLVILIHLLQHRQRAFAKPSFWLTVTPILEAVLQDNSMVDECDIGFNEVHIKKIPIKDRVSFSWWFLQCLVLLFNYDSYGNHSKSSQHAGNAFFVETLLKYTWLEREEFVRFHLRCFLVIYEHWDGHMQLMDSIWNHYARNLDKHFHVTNGLQGAQCINLTTSSLLQQVMSYTQEAPEEGHETSYDLFLRIVAAHFCKKNLTTANRALFKGQNIVEANNDRLPGHLTGLLSMLWGDAYCFIKSHSCSLTPPAPQLASIAANYCRLASKQASLPESSVRLFLYLANNEDVNSNVIVKYIDLGVTLSYTSPATFLQSLSDHYRDINDFRGRMVFKQQMQPLFSDVHRHVQFTVEKRPSHEAMQVLYAFMGHMIKSCSSLIYVKSQSDCLLPRILQILLIRRKPLSPLMQTAFCTNGHMFLVGLSHLDFSHDPYLNRKIREIVALFLQANHSEGEHPLLLALSGSRSKEFRKFVLQILCEDYLTQQPVLAIIEQIVKTTVEIDQLAEDASVLLCPLVELIIRDGKSVNFIKFILEAANVQVENSSFIDQLQAQLSTLLMQHFPSHEVKVLRALEPVCRYSPHVMQRLIPMMSSAVKNCEHKRGVSVDKTLRGVYCTLLGYLGREGEEERAKFLSLQ</sequence>
<keyword evidence="5" id="KW-0158">Chromosome</keyword>
<evidence type="ECO:0000256" key="5">
    <source>
        <dbReference type="ARBA" id="ARBA00022454"/>
    </source>
</evidence>
<evidence type="ECO:0000256" key="7">
    <source>
        <dbReference type="ARBA" id="ARBA00022853"/>
    </source>
</evidence>
<evidence type="ECO:0000259" key="12">
    <source>
        <dbReference type="Pfam" id="PF14911"/>
    </source>
</evidence>
<keyword evidence="7" id="KW-0156">Chromatin regulator</keyword>
<comment type="subcellular location">
    <subcellularLocation>
        <location evidence="2">Chromosome</location>
    </subcellularLocation>
    <subcellularLocation>
        <location evidence="1">Nucleus</location>
    </subcellularLocation>
</comment>
<dbReference type="AlphaFoldDB" id="R7UYS6"/>
<evidence type="ECO:0000256" key="3">
    <source>
        <dbReference type="ARBA" id="ARBA00006585"/>
    </source>
</evidence>
<proteinExistence type="inferred from homology"/>
<evidence type="ECO:0000313" key="15">
    <source>
        <dbReference type="Proteomes" id="UP000014760"/>
    </source>
</evidence>
<gene>
    <name evidence="13" type="ORF">CAPTEDRAFT_223099</name>
</gene>
<evidence type="ECO:0000256" key="9">
    <source>
        <dbReference type="ARBA" id="ARBA00023242"/>
    </source>
</evidence>
<dbReference type="EMBL" id="AMQN01005646">
    <property type="status" value="NOT_ANNOTATED_CDS"/>
    <property type="molecule type" value="Genomic_DNA"/>
</dbReference>
<dbReference type="EMBL" id="KB296474">
    <property type="protein sequence ID" value="ELU11718.1"/>
    <property type="molecule type" value="Genomic_DNA"/>
</dbReference>
<accession>R7UYS6</accession>
<protein>
    <recommendedName>
        <fullName evidence="4">Protein MMS22-like</fullName>
    </recommendedName>
    <alternativeName>
        <fullName evidence="10">Methyl methanesulfonate-sensitivity protein 22-like</fullName>
    </alternativeName>
</protein>
<comment type="similarity">
    <text evidence="3">Belongs to the MMS22 family. MMS22L subfamily.</text>
</comment>
<dbReference type="PANTHER" id="PTHR28547:SF1">
    <property type="entry name" value="PROTEIN MMS22-LIKE"/>
    <property type="match status" value="1"/>
</dbReference>
<evidence type="ECO:0000313" key="13">
    <source>
        <dbReference type="EMBL" id="ELU11718.1"/>
    </source>
</evidence>
<keyword evidence="6" id="KW-0227">DNA damage</keyword>
<dbReference type="OMA" id="CFCLLDE"/>
<dbReference type="InterPro" id="IPR029424">
    <property type="entry name" value="MMS22L_C"/>
</dbReference>
<dbReference type="EnsemblMetazoa" id="CapteT223099">
    <property type="protein sequence ID" value="CapteP223099"/>
    <property type="gene ID" value="CapteG223099"/>
</dbReference>
<dbReference type="Pfam" id="PF14910">
    <property type="entry name" value="MMS22L_N"/>
    <property type="match status" value="1"/>
</dbReference>
<name>R7UYS6_CAPTE</name>
<dbReference type="GO" id="GO:0031297">
    <property type="term" value="P:replication fork processing"/>
    <property type="evidence" value="ECO:0007669"/>
    <property type="project" value="InterPro"/>
</dbReference>
<evidence type="ECO:0000256" key="1">
    <source>
        <dbReference type="ARBA" id="ARBA00004123"/>
    </source>
</evidence>